<organism evidence="1">
    <name type="scientific">Ornithinibacillus sp. 4-3</name>
    <dbReference type="NCBI Taxonomy" id="3231488"/>
    <lineage>
        <taxon>Bacteria</taxon>
        <taxon>Bacillati</taxon>
        <taxon>Bacillota</taxon>
        <taxon>Bacilli</taxon>
        <taxon>Bacillales</taxon>
        <taxon>Bacillaceae</taxon>
        <taxon>Ornithinibacillus</taxon>
    </lineage>
</organism>
<reference evidence="1" key="1">
    <citation type="submission" date="2024-07" db="EMBL/GenBank/DDBJ databases">
        <title>Halotolerant mesophilic bacterium Ornithinibacillus sp. 4-3, sp. nov., isolated from soil.</title>
        <authorList>
            <person name="Sidarenka A.V."/>
            <person name="Guliayeva D.E."/>
            <person name="Leanovich S.I."/>
            <person name="Hileuskaya K.S."/>
            <person name="Akhremchuk A.E."/>
            <person name="Sikolenko M.A."/>
            <person name="Valentovich L.N."/>
        </authorList>
    </citation>
    <scope>NUCLEOTIDE SEQUENCE</scope>
    <source>
        <strain evidence="1">4-3</strain>
    </source>
</reference>
<proteinExistence type="predicted"/>
<dbReference type="AlphaFoldDB" id="A0AB39HV68"/>
<gene>
    <name evidence="1" type="ORF">AB4Y30_07845</name>
</gene>
<accession>A0AB39HV68</accession>
<dbReference type="RefSeq" id="WP_368654927.1">
    <property type="nucleotide sequence ID" value="NZ_CP162599.1"/>
</dbReference>
<protein>
    <submittedName>
        <fullName evidence="1">Uncharacterized protein</fullName>
    </submittedName>
</protein>
<sequence>MIGIKISSYVYLAETVSIIRKFDNSISIKEIKDNISNQKYVLEYDIYQFDITEEIQHIDRKDTIMELVSNLLNNNISISIFIEDEEVNFDFFKNYLESAKEIEKQTMLDMEREAEK</sequence>
<dbReference type="EMBL" id="CP162599">
    <property type="protein sequence ID" value="XDK34250.1"/>
    <property type="molecule type" value="Genomic_DNA"/>
</dbReference>
<evidence type="ECO:0000313" key="1">
    <source>
        <dbReference type="EMBL" id="XDK34250.1"/>
    </source>
</evidence>
<name>A0AB39HV68_9BACI</name>